<dbReference type="EnsemblMetazoa" id="PPA18877.1">
    <property type="protein sequence ID" value="PPA18877.1"/>
    <property type="gene ID" value="WBGene00108431"/>
</dbReference>
<dbReference type="InterPro" id="IPR001507">
    <property type="entry name" value="ZP_dom"/>
</dbReference>
<dbReference type="PRINTS" id="PR00927">
    <property type="entry name" value="ADPTRNSLCASE"/>
</dbReference>
<evidence type="ECO:0000256" key="5">
    <source>
        <dbReference type="ARBA" id="ARBA00022460"/>
    </source>
</evidence>
<keyword evidence="7 14" id="KW-0812">Transmembrane</keyword>
<dbReference type="InterPro" id="IPR051962">
    <property type="entry name" value="Cuticlin"/>
</dbReference>
<feature type="transmembrane region" description="Helical" evidence="14">
    <location>
        <begin position="910"/>
        <end position="931"/>
    </location>
</feature>
<gene>
    <name evidence="16" type="primary">WBGene00108431</name>
</gene>
<dbReference type="GO" id="GO:0005886">
    <property type="term" value="C:plasma membrane"/>
    <property type="evidence" value="ECO:0007669"/>
    <property type="project" value="UniProtKB-SubCell"/>
</dbReference>
<reference evidence="17" key="1">
    <citation type="journal article" date="2008" name="Nat. Genet.">
        <title>The Pristionchus pacificus genome provides a unique perspective on nematode lifestyle and parasitism.</title>
        <authorList>
            <person name="Dieterich C."/>
            <person name="Clifton S.W."/>
            <person name="Schuster L.N."/>
            <person name="Chinwalla A."/>
            <person name="Delehaunty K."/>
            <person name="Dinkelacker I."/>
            <person name="Fulton L."/>
            <person name="Fulton R."/>
            <person name="Godfrey J."/>
            <person name="Minx P."/>
            <person name="Mitreva M."/>
            <person name="Roeseler W."/>
            <person name="Tian H."/>
            <person name="Witte H."/>
            <person name="Yang S.P."/>
            <person name="Wilson R.K."/>
            <person name="Sommer R.J."/>
        </authorList>
    </citation>
    <scope>NUCLEOTIDE SEQUENCE [LARGE SCALE GENOMIC DNA]</scope>
    <source>
        <strain evidence="17">PS312</strain>
    </source>
</reference>
<keyword evidence="5" id="KW-0193">Cuticle</keyword>
<reference evidence="16" key="2">
    <citation type="submission" date="2022-06" db="UniProtKB">
        <authorList>
            <consortium name="EnsemblMetazoa"/>
        </authorList>
    </citation>
    <scope>IDENTIFICATION</scope>
    <source>
        <strain evidence="16">PS312</strain>
    </source>
</reference>
<dbReference type="PROSITE" id="PS50920">
    <property type="entry name" value="SOLCAR"/>
    <property type="match status" value="2"/>
</dbReference>
<feature type="transmembrane region" description="Helical" evidence="14">
    <location>
        <begin position="1013"/>
        <end position="1044"/>
    </location>
</feature>
<feature type="chain" id="PRO_5043893157" evidence="15">
    <location>
        <begin position="26"/>
        <end position="1596"/>
    </location>
</feature>
<dbReference type="InterPro" id="IPR056953">
    <property type="entry name" value="CUT_N"/>
</dbReference>
<keyword evidence="9" id="KW-0677">Repeat</keyword>
<organism evidence="16 17">
    <name type="scientific">Pristionchus pacificus</name>
    <name type="common">Parasitic nematode worm</name>
    <dbReference type="NCBI Taxonomy" id="54126"/>
    <lineage>
        <taxon>Eukaryota</taxon>
        <taxon>Metazoa</taxon>
        <taxon>Ecdysozoa</taxon>
        <taxon>Nematoda</taxon>
        <taxon>Chromadorea</taxon>
        <taxon>Rhabditida</taxon>
        <taxon>Rhabditina</taxon>
        <taxon>Diplogasteromorpha</taxon>
        <taxon>Diplogasteroidea</taxon>
        <taxon>Neodiplogasteridae</taxon>
        <taxon>Pristionchus</taxon>
    </lineage>
</organism>
<dbReference type="Pfam" id="PF25301">
    <property type="entry name" value="CUT_C"/>
    <property type="match status" value="1"/>
</dbReference>
<dbReference type="Pfam" id="PF01553">
    <property type="entry name" value="Acyltransferase"/>
    <property type="match status" value="1"/>
</dbReference>
<dbReference type="GO" id="GO:0005743">
    <property type="term" value="C:mitochondrial inner membrane"/>
    <property type="evidence" value="ECO:0007669"/>
    <property type="project" value="InterPro"/>
</dbReference>
<comment type="subcellular location">
    <subcellularLocation>
        <location evidence="2">Cell membrane</location>
        <topology evidence="2">Single-pass type I membrane protein</topology>
    </subcellularLocation>
    <subcellularLocation>
        <location evidence="1">Membrane</location>
        <topology evidence="1">Multi-pass membrane protein</topology>
    </subcellularLocation>
</comment>
<feature type="transmembrane region" description="Helical" evidence="14">
    <location>
        <begin position="1274"/>
        <end position="1296"/>
    </location>
</feature>
<evidence type="ECO:0000256" key="11">
    <source>
        <dbReference type="ARBA" id="ARBA00023136"/>
    </source>
</evidence>
<feature type="region of interest" description="Disordered" evidence="13">
    <location>
        <begin position="179"/>
        <end position="230"/>
    </location>
</feature>
<dbReference type="SMART" id="SM00241">
    <property type="entry name" value="ZP"/>
    <property type="match status" value="1"/>
</dbReference>
<dbReference type="GO" id="GO:0042302">
    <property type="term" value="F:structural constituent of cuticle"/>
    <property type="evidence" value="ECO:0007669"/>
    <property type="project" value="UniProtKB-KW"/>
</dbReference>
<proteinExistence type="inferred from homology"/>
<comment type="pathway">
    <text evidence="12">Phospholipid metabolism.</text>
</comment>
<feature type="compositionally biased region" description="Basic and acidic residues" evidence="13">
    <location>
        <begin position="1150"/>
        <end position="1159"/>
    </location>
</feature>
<dbReference type="PROSITE" id="PS51034">
    <property type="entry name" value="ZP_2"/>
    <property type="match status" value="1"/>
</dbReference>
<name>A0A2A6D0R1_PRIPA</name>
<dbReference type="Pfam" id="PF00153">
    <property type="entry name" value="Mito_carr"/>
    <property type="match status" value="2"/>
</dbReference>
<dbReference type="Pfam" id="PF25057">
    <property type="entry name" value="CUT_N"/>
    <property type="match status" value="1"/>
</dbReference>
<evidence type="ECO:0000256" key="6">
    <source>
        <dbReference type="ARBA" id="ARBA00022475"/>
    </source>
</evidence>
<dbReference type="PANTHER" id="PTHR22907:SF11">
    <property type="entry name" value="CUTICLIN-5"/>
    <property type="match status" value="1"/>
</dbReference>
<dbReference type="PRINTS" id="PR00926">
    <property type="entry name" value="MITOCARRIER"/>
</dbReference>
<dbReference type="SMART" id="SM00563">
    <property type="entry name" value="PlsC"/>
    <property type="match status" value="1"/>
</dbReference>
<sequence>MADQSAMNRLHQVFLFLFLISTSISQRLECEVNGTNVDDTETCKARSCPVADRDPSNVQFKEQFEPRFDQMFALRIIGGACVTQTEIYESYMKLIYIYSCIFPIIHDKQIKDLNANTTIRFGEITELDQKMQNSGRIFLHSREENDPELIKRKVDDFIKDLLERNAYKEYRRYNTNHTFVTRRPEPEPTLNDTPANPPLSEPPTTEPSMNESTATTAMDSSTNASHDSTTTMEARTHNDNYHIYDCHTNLKESTPPFSLHFFVNCLWSHNLVLMREWLHVILLMITAKSTVQHEEVNGVVGDPRVDCGEGHITISFDTEAPFKGMVFVRNKLEEPECRSPPADEHWHRNTSIRIKLTDCETERRLSMDPPGMFVTTNIVVAFHPQFLTKHDRVYQVMCYYMAMERTEDRTIKINMPGPKLQTAIVPMPICKYEVLDKTPFGPPVHYAQIGQMIYHKWTCETDTKDTFCMVVHSCTVDDGDGNKVELLDERGCAHDKYLLQNLEYTSDLMAGKEAHVYKYADKSGIFFECQISITVKEPGQEFCDVPICPDPPRRRRSHFLNETEGRYETPTTTNSSSSIELIGVGTALGGGKIAQKWSWIDEVARIDEFHNICLSSISSWVFAGANALVLLLSILSSNDAIISEKRDLVIVKDLFTPQNPSKASCICVCYSEERSEAADQCTLPGSWQGGINVTTFAMGASAQMLDTTTDTMKKMAIGASAAVISKSATAPLERVKLLMQVQSGGQVAINHYNGMADCFARIASNEGVLALWRGNVANVIKCVPTHPLNIVLRDYYRGYLLRGIAPKDHYKYFGSSLLAGGLAGATALALLYPLDFARTRMAIEQKINGTKPYKNWIDCLLQTKRTDGMRVWYRGFSSALFHTFISRAVFFGMFDTARTYHSEDQKNMSFTSTFCLSMACLVFSTALCHPIDTVRRRLMMAESTSNGANPKTIALCKQILNLSLSAPRVCCTRFSFSNTSRNPSFRTTVQKHQAGKSNMTSLFPSAPVENSTLLTFVLILICVMLGIIIVFTVVHCAIFCGLTYGKIKKTMKNNDEKEEEHLPYFVLSDYSETSPLIHGKGPQSVMIIHFIAGLASLLYLPFIFSIVILVIFLSAAGLSLGIRARVAQLLIWIFEWGSDVTDLPEEEFEPEQKEEKQVEETQPATIKKRHSSSDLRIIKREHSEIIDNKLQGQDVLKKKSTVSVLVDDTLDFISAGIESIIEDNVTSRFSAEQLPSWNLLSRTKYDFQHISPKLTVLWILGFAFRYLILVPIRVCLFAVGMTSMVLITSAVGYIPNPTIKKWMNRRAMLMCMRIFSRSFSSIVRFHDRQNRATQGGICVANHTSPMDVMILSCDNCYAMVGQRQGGILGFIQKSLSKAEHHIWFERSEVNDRKAVSNRMREHVEDPTKLPIIIFPEGTCINNTSVMMFKKGSFEISATIYPIAMKYDSRLGDAFWNSSKQSYGEYMWMMMTSWAITCDVWYLPPMTRLEGEDSIAFARRVKKAIAKAGGLVDLEWDGALKREKVSNKLIALQQKLYFERLSRRTSMCNDNMSEEDRNQLLKQLDEADDVDAVIRKVSEFIPEVAQLVTEGSQTESS</sequence>
<feature type="transmembrane region" description="Helical" evidence="14">
    <location>
        <begin position="871"/>
        <end position="890"/>
    </location>
</feature>
<feature type="compositionally biased region" description="Polar residues" evidence="13">
    <location>
        <begin position="209"/>
        <end position="230"/>
    </location>
</feature>
<feature type="transmembrane region" description="Helical" evidence="14">
    <location>
        <begin position="812"/>
        <end position="832"/>
    </location>
</feature>
<evidence type="ECO:0000256" key="14">
    <source>
        <dbReference type="SAM" id="Phobius"/>
    </source>
</evidence>
<protein>
    <submittedName>
        <fullName evidence="16">Acl-5</fullName>
    </submittedName>
</protein>
<dbReference type="GO" id="GO:0140021">
    <property type="term" value="P:mitochondrial ADP transmembrane transport"/>
    <property type="evidence" value="ECO:0007669"/>
    <property type="project" value="InterPro"/>
</dbReference>
<dbReference type="Proteomes" id="UP000005239">
    <property type="component" value="Unassembled WGS sequence"/>
</dbReference>
<evidence type="ECO:0000313" key="16">
    <source>
        <dbReference type="EnsemblMetazoa" id="PPA18877.1"/>
    </source>
</evidence>
<dbReference type="SUPFAM" id="SSF69593">
    <property type="entry name" value="Glycerol-3-phosphate (1)-acyltransferase"/>
    <property type="match status" value="1"/>
</dbReference>
<evidence type="ECO:0000256" key="12">
    <source>
        <dbReference type="ARBA" id="ARBA00025707"/>
    </source>
</evidence>
<feature type="transmembrane region" description="Helical" evidence="14">
    <location>
        <begin position="1086"/>
        <end position="1115"/>
    </location>
</feature>
<evidence type="ECO:0000256" key="4">
    <source>
        <dbReference type="ARBA" id="ARBA00022448"/>
    </source>
</evidence>
<dbReference type="InterPro" id="IPR018108">
    <property type="entry name" value="MCP_transmembrane"/>
</dbReference>
<dbReference type="InterPro" id="IPR045252">
    <property type="entry name" value="LPCAT1-like"/>
</dbReference>
<evidence type="ECO:0000256" key="13">
    <source>
        <dbReference type="SAM" id="MobiDB-lite"/>
    </source>
</evidence>
<evidence type="ECO:0000256" key="2">
    <source>
        <dbReference type="ARBA" id="ARBA00004251"/>
    </source>
</evidence>
<feature type="compositionally biased region" description="Pro residues" evidence="13">
    <location>
        <begin position="195"/>
        <end position="205"/>
    </location>
</feature>
<keyword evidence="10 14" id="KW-1133">Transmembrane helix</keyword>
<dbReference type="InterPro" id="IPR057475">
    <property type="entry name" value="CUT_C"/>
</dbReference>
<evidence type="ECO:0000313" key="17">
    <source>
        <dbReference type="Proteomes" id="UP000005239"/>
    </source>
</evidence>
<accession>A0A2A6D0R1</accession>
<comment type="similarity">
    <text evidence="3">Belongs to the mitochondrial carrier (TC 2.A.29) family.</text>
</comment>
<evidence type="ECO:0000256" key="1">
    <source>
        <dbReference type="ARBA" id="ARBA00004141"/>
    </source>
</evidence>
<evidence type="ECO:0000256" key="15">
    <source>
        <dbReference type="SAM" id="SignalP"/>
    </source>
</evidence>
<evidence type="ECO:0000256" key="9">
    <source>
        <dbReference type="ARBA" id="ARBA00022737"/>
    </source>
</evidence>
<dbReference type="GO" id="GO:1990544">
    <property type="term" value="P:mitochondrial ATP transmembrane transport"/>
    <property type="evidence" value="ECO:0007669"/>
    <property type="project" value="InterPro"/>
</dbReference>
<keyword evidence="8 15" id="KW-0732">Signal</keyword>
<keyword evidence="6" id="KW-1003">Cell membrane</keyword>
<dbReference type="Gene3D" id="1.50.40.10">
    <property type="entry name" value="Mitochondrial carrier domain"/>
    <property type="match status" value="1"/>
</dbReference>
<evidence type="ECO:0000256" key="3">
    <source>
        <dbReference type="ARBA" id="ARBA00006375"/>
    </source>
</evidence>
<evidence type="ECO:0000256" key="10">
    <source>
        <dbReference type="ARBA" id="ARBA00022989"/>
    </source>
</evidence>
<dbReference type="InterPro" id="IPR002123">
    <property type="entry name" value="Plipid/glycerol_acylTrfase"/>
</dbReference>
<feature type="signal peptide" evidence="15">
    <location>
        <begin position="1"/>
        <end position="25"/>
    </location>
</feature>
<accession>A0A8R1YF95</accession>
<dbReference type="PANTHER" id="PTHR22907">
    <property type="entry name" value="GH04558P"/>
    <property type="match status" value="1"/>
</dbReference>
<feature type="region of interest" description="Disordered" evidence="13">
    <location>
        <begin position="1144"/>
        <end position="1172"/>
    </location>
</feature>
<keyword evidence="4" id="KW-0813">Transport</keyword>
<dbReference type="InterPro" id="IPR023395">
    <property type="entry name" value="MCP_dom_sf"/>
</dbReference>
<dbReference type="InterPro" id="IPR002113">
    <property type="entry name" value="ADT_euk_type"/>
</dbReference>
<dbReference type="GO" id="GO:0005471">
    <property type="term" value="F:ATP:ADP antiporter activity"/>
    <property type="evidence" value="ECO:0007669"/>
    <property type="project" value="InterPro"/>
</dbReference>
<keyword evidence="11 14" id="KW-0472">Membrane</keyword>
<dbReference type="SUPFAM" id="SSF103506">
    <property type="entry name" value="Mitochondrial carrier"/>
    <property type="match status" value="1"/>
</dbReference>
<evidence type="ECO:0000256" key="7">
    <source>
        <dbReference type="ARBA" id="ARBA00022692"/>
    </source>
</evidence>
<dbReference type="GO" id="GO:0008374">
    <property type="term" value="F:O-acyltransferase activity"/>
    <property type="evidence" value="ECO:0007669"/>
    <property type="project" value="InterPro"/>
</dbReference>
<evidence type="ECO:0000256" key="8">
    <source>
        <dbReference type="ARBA" id="ARBA00022729"/>
    </source>
</evidence>
<dbReference type="CDD" id="cd07991">
    <property type="entry name" value="LPLAT_LPCAT1-like"/>
    <property type="match status" value="1"/>
</dbReference>
<dbReference type="InterPro" id="IPR002067">
    <property type="entry name" value="MCP"/>
</dbReference>
<keyword evidence="17" id="KW-1185">Reference proteome</keyword>